<keyword evidence="2" id="KW-0547">Nucleotide-binding</keyword>
<dbReference type="SUPFAM" id="SSF56042">
    <property type="entry name" value="PurM C-terminal domain-like"/>
    <property type="match status" value="1"/>
</dbReference>
<keyword evidence="2" id="KW-0479">Metal-binding</keyword>
<comment type="catalytic activity">
    <reaction evidence="2">
        <text>thiamine phosphate + ATP = thiamine diphosphate + ADP</text>
        <dbReference type="Rhea" id="RHEA:15913"/>
        <dbReference type="ChEBI" id="CHEBI:30616"/>
        <dbReference type="ChEBI" id="CHEBI:37575"/>
        <dbReference type="ChEBI" id="CHEBI:58937"/>
        <dbReference type="ChEBI" id="CHEBI:456216"/>
        <dbReference type="EC" id="2.7.4.16"/>
    </reaction>
</comment>
<dbReference type="GO" id="GO:0009228">
    <property type="term" value="P:thiamine biosynthetic process"/>
    <property type="evidence" value="ECO:0007669"/>
    <property type="project" value="UniProtKB-KW"/>
</dbReference>
<keyword evidence="2 5" id="KW-0418">Kinase</keyword>
<feature type="binding site" evidence="2">
    <location>
        <position position="316"/>
    </location>
    <ligand>
        <name>substrate</name>
    </ligand>
</feature>
<feature type="domain" description="PurM-like C-terminal" evidence="4">
    <location>
        <begin position="148"/>
        <end position="296"/>
    </location>
</feature>
<feature type="binding site" evidence="2">
    <location>
        <position position="73"/>
    </location>
    <ligand>
        <name>Mg(2+)</name>
        <dbReference type="ChEBI" id="CHEBI:18420"/>
        <label>2</label>
    </ligand>
</feature>
<comment type="caution">
    <text evidence="2">Lacks conserved residue(s) required for the propagation of feature annotation.</text>
</comment>
<feature type="binding site" evidence="2">
    <location>
        <position position="52"/>
    </location>
    <ligand>
        <name>substrate</name>
    </ligand>
</feature>
<dbReference type="GO" id="GO:0005524">
    <property type="term" value="F:ATP binding"/>
    <property type="evidence" value="ECO:0007669"/>
    <property type="project" value="UniProtKB-UniRule"/>
</dbReference>
<evidence type="ECO:0000313" key="5">
    <source>
        <dbReference type="EMBL" id="MBC3764549.1"/>
    </source>
</evidence>
<dbReference type="UniPathway" id="UPA00060">
    <property type="reaction ID" value="UER00142"/>
</dbReference>
<dbReference type="Pfam" id="PF02769">
    <property type="entry name" value="AIRS_C"/>
    <property type="match status" value="1"/>
</dbReference>
<comment type="function">
    <text evidence="2">Catalyzes the ATP-dependent phosphorylation of thiamine-monophosphate (TMP) to form thiamine-pyrophosphate (TPP), the active form of vitamin B1.</text>
</comment>
<keyword evidence="6" id="KW-1185">Reference proteome</keyword>
<accession>A0A8J6IQB9</accession>
<feature type="binding site" evidence="2">
    <location>
        <position position="28"/>
    </location>
    <ligand>
        <name>Mg(2+)</name>
        <dbReference type="ChEBI" id="CHEBI:18420"/>
        <label>4</label>
    </ligand>
</feature>
<feature type="binding site" evidence="2">
    <location>
        <position position="28"/>
    </location>
    <ligand>
        <name>Mg(2+)</name>
        <dbReference type="ChEBI" id="CHEBI:18420"/>
        <label>3</label>
    </ligand>
</feature>
<feature type="binding site" evidence="2">
    <location>
        <position position="73"/>
    </location>
    <ligand>
        <name>Mg(2+)</name>
        <dbReference type="ChEBI" id="CHEBI:18420"/>
        <label>4</label>
    </ligand>
</feature>
<dbReference type="InterPro" id="IPR036676">
    <property type="entry name" value="PurM-like_C_sf"/>
</dbReference>
<dbReference type="CDD" id="cd02194">
    <property type="entry name" value="ThiL"/>
    <property type="match status" value="1"/>
</dbReference>
<comment type="miscellaneous">
    <text evidence="2">Reaction mechanism of ThiL seems to utilize a direct, inline transfer of the gamma-phosphate of ATP to TMP rather than a phosphorylated enzyme intermediate.</text>
</comment>
<dbReference type="EC" id="2.7.4.16" evidence="2"/>
<evidence type="ECO:0000259" key="3">
    <source>
        <dbReference type="Pfam" id="PF00586"/>
    </source>
</evidence>
<dbReference type="Gene3D" id="3.90.650.10">
    <property type="entry name" value="PurM-like C-terminal domain"/>
    <property type="match status" value="1"/>
</dbReference>
<dbReference type="Pfam" id="PF00586">
    <property type="entry name" value="AIRS"/>
    <property type="match status" value="1"/>
</dbReference>
<comment type="similarity">
    <text evidence="2">Belongs to the thiamine-monophosphate kinase family.</text>
</comment>
<dbReference type="RefSeq" id="WP_186505017.1">
    <property type="nucleotide sequence ID" value="NZ_JACNEP010000001.1"/>
</dbReference>
<dbReference type="SUPFAM" id="SSF55326">
    <property type="entry name" value="PurM N-terminal domain-like"/>
    <property type="match status" value="1"/>
</dbReference>
<dbReference type="InterPro" id="IPR010918">
    <property type="entry name" value="PurM-like_C_dom"/>
</dbReference>
<evidence type="ECO:0000313" key="6">
    <source>
        <dbReference type="Proteomes" id="UP000601768"/>
    </source>
</evidence>
<dbReference type="InterPro" id="IPR036921">
    <property type="entry name" value="PurM-like_N_sf"/>
</dbReference>
<feature type="domain" description="PurM-like N-terminal" evidence="3">
    <location>
        <begin position="26"/>
        <end position="135"/>
    </location>
</feature>
<sequence length="321" mass="34872">MKEFSIIDNYFKKRSYQRKDVLIGIGDDCAVSSVAAGQQLAVTTDTLVKGVHFPEDAAAQAIAHKAVAVNLSDLAAMGAEPAWINLSLSVPEVDENWLDAFSQGMRELCEYYSVQLIGGDTVQGPLSVTITAMGFIPENQALTRSGAKPGDLLYVTGTLGDAALGLDVALNRAEVPYQHRDYLTNRLHFPTPRVLAGTTLRRIATACIDISDGTLAELGHLLRMSQCGALLHVEKLPLSPAMMESTTPEKALDYALAGGDDYELLFCVPEELKGTLDRALLHSNVPITCIGQMTGQAQKLEMQLNKQPFQYERKGFEHFSG</sequence>
<feature type="binding site" evidence="2">
    <location>
        <position position="120"/>
    </location>
    <ligand>
        <name>Mg(2+)</name>
        <dbReference type="ChEBI" id="CHEBI:18420"/>
        <label>1</label>
    </ligand>
</feature>
<reference evidence="5" key="1">
    <citation type="journal article" date="2018" name="Int. J. Syst. Evol. Microbiol.">
        <title>Neptunicella marina gen. nov., sp. nov., isolated from surface seawater.</title>
        <authorList>
            <person name="Liu X."/>
            <person name="Lai Q."/>
            <person name="Du Y."/>
            <person name="Zhang X."/>
            <person name="Liu Z."/>
            <person name="Sun F."/>
            <person name="Shao Z."/>
        </authorList>
    </citation>
    <scope>NUCLEOTIDE SEQUENCE</scope>
    <source>
        <strain evidence="5">S27-2</strain>
    </source>
</reference>
<dbReference type="GO" id="GO:0000287">
    <property type="term" value="F:magnesium ion binding"/>
    <property type="evidence" value="ECO:0007669"/>
    <property type="project" value="UniProtKB-UniRule"/>
</dbReference>
<feature type="binding site" evidence="2">
    <location>
        <position position="43"/>
    </location>
    <ligand>
        <name>Mg(2+)</name>
        <dbReference type="ChEBI" id="CHEBI:18420"/>
        <label>4</label>
    </ligand>
</feature>
<feature type="binding site" evidence="2">
    <location>
        <position position="144"/>
    </location>
    <ligand>
        <name>ATP</name>
        <dbReference type="ChEBI" id="CHEBI:30616"/>
    </ligand>
</feature>
<dbReference type="GO" id="GO:0009030">
    <property type="term" value="F:thiamine-phosphate kinase activity"/>
    <property type="evidence" value="ECO:0007669"/>
    <property type="project" value="UniProtKB-UniRule"/>
</dbReference>
<feature type="binding site" evidence="2">
    <location>
        <position position="45"/>
    </location>
    <ligand>
        <name>Mg(2+)</name>
        <dbReference type="ChEBI" id="CHEBI:18420"/>
        <label>2</label>
    </ligand>
</feature>
<keyword evidence="1 2" id="KW-0784">Thiamine biosynthesis</keyword>
<keyword evidence="2" id="KW-0067">ATP-binding</keyword>
<name>A0A8J6IQB9_9ALTE</name>
<feature type="binding site" evidence="2">
    <location>
        <position position="44"/>
    </location>
    <ligand>
        <name>Mg(2+)</name>
        <dbReference type="ChEBI" id="CHEBI:18420"/>
        <label>1</label>
    </ligand>
</feature>
<dbReference type="PANTHER" id="PTHR30270:SF0">
    <property type="entry name" value="THIAMINE-MONOPHOSPHATE KINASE"/>
    <property type="match status" value="1"/>
</dbReference>
<evidence type="ECO:0000256" key="1">
    <source>
        <dbReference type="ARBA" id="ARBA00022977"/>
    </source>
</evidence>
<dbReference type="EMBL" id="JACNEP010000001">
    <property type="protein sequence ID" value="MBC3764549.1"/>
    <property type="molecule type" value="Genomic_DNA"/>
</dbReference>
<dbReference type="PANTHER" id="PTHR30270">
    <property type="entry name" value="THIAMINE-MONOPHOSPHATE KINASE"/>
    <property type="match status" value="1"/>
</dbReference>
<dbReference type="PIRSF" id="PIRSF005303">
    <property type="entry name" value="Thiam_monoph_kin"/>
    <property type="match status" value="1"/>
</dbReference>
<gene>
    <name evidence="2 5" type="primary">thiL</name>
    <name evidence="5" type="ORF">H8B19_01580</name>
</gene>
<comment type="caution">
    <text evidence="5">The sequence shown here is derived from an EMBL/GenBank/DDBJ whole genome shotgun (WGS) entry which is preliminary data.</text>
</comment>
<proteinExistence type="inferred from homology"/>
<feature type="binding site" evidence="2">
    <location>
        <position position="211"/>
    </location>
    <ligand>
        <name>ATP</name>
        <dbReference type="ChEBI" id="CHEBI:30616"/>
    </ligand>
</feature>
<dbReference type="NCBIfam" id="TIGR01379">
    <property type="entry name" value="thiL"/>
    <property type="match status" value="1"/>
</dbReference>
<dbReference type="InterPro" id="IPR006283">
    <property type="entry name" value="ThiL-like"/>
</dbReference>
<feature type="binding site" evidence="2">
    <location>
        <position position="209"/>
    </location>
    <ligand>
        <name>Mg(2+)</name>
        <dbReference type="ChEBI" id="CHEBI:18420"/>
        <label>3</label>
    </ligand>
</feature>
<evidence type="ECO:0000259" key="4">
    <source>
        <dbReference type="Pfam" id="PF02769"/>
    </source>
</evidence>
<protein>
    <recommendedName>
        <fullName evidence="2">Thiamine-monophosphate kinase</fullName>
        <shortName evidence="2">TMP kinase</shortName>
        <shortName evidence="2">Thiamine-phosphate kinase</shortName>
        <ecNumber evidence="2">2.7.4.16</ecNumber>
    </recommendedName>
</protein>
<dbReference type="InterPro" id="IPR016188">
    <property type="entry name" value="PurM-like_N"/>
</dbReference>
<dbReference type="HAMAP" id="MF_02128">
    <property type="entry name" value="TMP_kinase"/>
    <property type="match status" value="1"/>
</dbReference>
<keyword evidence="2 5" id="KW-0808">Transferase</keyword>
<comment type="pathway">
    <text evidence="2">Cofactor biosynthesis; thiamine diphosphate biosynthesis; thiamine diphosphate from thiamine phosphate: step 1/1.</text>
</comment>
<feature type="binding site" evidence="2">
    <location>
        <position position="73"/>
    </location>
    <ligand>
        <name>Mg(2+)</name>
        <dbReference type="ChEBI" id="CHEBI:18420"/>
        <label>3</label>
    </ligand>
</feature>
<dbReference type="AlphaFoldDB" id="A0A8J6IQB9"/>
<keyword evidence="2" id="KW-0460">Magnesium</keyword>
<organism evidence="5 6">
    <name type="scientific">Neptunicella marina</name>
    <dbReference type="NCBI Taxonomy" id="2125989"/>
    <lineage>
        <taxon>Bacteria</taxon>
        <taxon>Pseudomonadati</taxon>
        <taxon>Pseudomonadota</taxon>
        <taxon>Gammaproteobacteria</taxon>
        <taxon>Alteromonadales</taxon>
        <taxon>Alteromonadaceae</taxon>
        <taxon>Neptunicella</taxon>
    </lineage>
</organism>
<feature type="binding site" evidence="2">
    <location>
        <position position="260"/>
    </location>
    <ligand>
        <name>substrate</name>
    </ligand>
</feature>
<reference evidence="5" key="2">
    <citation type="submission" date="2020-08" db="EMBL/GenBank/DDBJ databases">
        <authorList>
            <person name="Lai Q."/>
        </authorList>
    </citation>
    <scope>NUCLEOTIDE SEQUENCE</scope>
    <source>
        <strain evidence="5">S27-2</strain>
    </source>
</reference>
<dbReference type="Gene3D" id="3.30.1330.10">
    <property type="entry name" value="PurM-like, N-terminal domain"/>
    <property type="match status" value="1"/>
</dbReference>
<feature type="binding site" evidence="2">
    <location>
        <position position="45"/>
    </location>
    <ligand>
        <name>Mg(2+)</name>
        <dbReference type="ChEBI" id="CHEBI:18420"/>
        <label>1</label>
    </ligand>
</feature>
<dbReference type="Proteomes" id="UP000601768">
    <property type="component" value="Unassembled WGS sequence"/>
</dbReference>
<dbReference type="GO" id="GO:0009229">
    <property type="term" value="P:thiamine diphosphate biosynthetic process"/>
    <property type="evidence" value="ECO:0007669"/>
    <property type="project" value="UniProtKB-UniRule"/>
</dbReference>
<evidence type="ECO:0000256" key="2">
    <source>
        <dbReference type="HAMAP-Rule" id="MF_02128"/>
    </source>
</evidence>
<feature type="binding site" evidence="2">
    <location>
        <begin position="119"/>
        <end position="120"/>
    </location>
    <ligand>
        <name>ATP</name>
        <dbReference type="ChEBI" id="CHEBI:30616"/>
    </ligand>
</feature>
<feature type="binding site" evidence="2">
    <location>
        <position position="212"/>
    </location>
    <ligand>
        <name>Mg(2+)</name>
        <dbReference type="ChEBI" id="CHEBI:18420"/>
        <label>5</label>
    </ligand>
</feature>